<evidence type="ECO:0000313" key="3">
    <source>
        <dbReference type="Proteomes" id="UP000601223"/>
    </source>
</evidence>
<keyword evidence="3" id="KW-1185">Reference proteome</keyword>
<dbReference type="Gene3D" id="1.10.10.10">
    <property type="entry name" value="Winged helix-like DNA-binding domain superfamily/Winged helix DNA-binding domain"/>
    <property type="match status" value="1"/>
</dbReference>
<dbReference type="PANTHER" id="PTHR33164:SF105">
    <property type="entry name" value="TRANSCRIPTIONAL REPRESSOR PROTEIN-RELATED"/>
    <property type="match status" value="1"/>
</dbReference>
<sequence length="164" mass="17604">MTTRTPVGPCNNLALRKAARYLGATYDRALAPIGLRSTQFSILQLLSVQGELTISGLAELIAMDRTTMATNLKPLAREGLVTIEPSATDRRARLVALTPAGLAKVKAGLPLWQQAQERFEAKFGAAEAAELRASLDAVLDTGLQPWAEQPWTASLHEPSEAVQA</sequence>
<dbReference type="PROSITE" id="PS50995">
    <property type="entry name" value="HTH_MARR_2"/>
    <property type="match status" value="1"/>
</dbReference>
<dbReference type="PANTHER" id="PTHR33164">
    <property type="entry name" value="TRANSCRIPTIONAL REGULATOR, MARR FAMILY"/>
    <property type="match status" value="1"/>
</dbReference>
<dbReference type="RefSeq" id="WP_203752687.1">
    <property type="nucleotide sequence ID" value="NZ_BONF01000037.1"/>
</dbReference>
<accession>A0A8J3JGZ4</accession>
<proteinExistence type="predicted"/>
<dbReference type="Pfam" id="PF01047">
    <property type="entry name" value="MarR"/>
    <property type="match status" value="1"/>
</dbReference>
<evidence type="ECO:0000313" key="2">
    <source>
        <dbReference type="EMBL" id="GIF84411.1"/>
    </source>
</evidence>
<dbReference type="SMART" id="SM00347">
    <property type="entry name" value="HTH_MARR"/>
    <property type="match status" value="1"/>
</dbReference>
<dbReference type="EMBL" id="BONF01000037">
    <property type="protein sequence ID" value="GIF84411.1"/>
    <property type="molecule type" value="Genomic_DNA"/>
</dbReference>
<dbReference type="AlphaFoldDB" id="A0A8J3JGZ4"/>
<protein>
    <submittedName>
        <fullName evidence="2">MarR family transcriptional regulator</fullName>
    </submittedName>
</protein>
<dbReference type="InterPro" id="IPR039422">
    <property type="entry name" value="MarR/SlyA-like"/>
</dbReference>
<dbReference type="InterPro" id="IPR036390">
    <property type="entry name" value="WH_DNA-bd_sf"/>
</dbReference>
<organism evidence="2 3">
    <name type="scientific">Catellatospora bangladeshensis</name>
    <dbReference type="NCBI Taxonomy" id="310355"/>
    <lineage>
        <taxon>Bacteria</taxon>
        <taxon>Bacillati</taxon>
        <taxon>Actinomycetota</taxon>
        <taxon>Actinomycetes</taxon>
        <taxon>Micromonosporales</taxon>
        <taxon>Micromonosporaceae</taxon>
        <taxon>Catellatospora</taxon>
    </lineage>
</organism>
<gene>
    <name evidence="2" type="ORF">Cba03nite_57600</name>
</gene>
<name>A0A8J3JGZ4_9ACTN</name>
<dbReference type="GO" id="GO:0003700">
    <property type="term" value="F:DNA-binding transcription factor activity"/>
    <property type="evidence" value="ECO:0007669"/>
    <property type="project" value="InterPro"/>
</dbReference>
<dbReference type="Proteomes" id="UP000601223">
    <property type="component" value="Unassembled WGS sequence"/>
</dbReference>
<dbReference type="SUPFAM" id="SSF46785">
    <property type="entry name" value="Winged helix' DNA-binding domain"/>
    <property type="match status" value="1"/>
</dbReference>
<dbReference type="CDD" id="cd00090">
    <property type="entry name" value="HTH_ARSR"/>
    <property type="match status" value="1"/>
</dbReference>
<feature type="domain" description="HTH marR-type" evidence="1">
    <location>
        <begin position="8"/>
        <end position="140"/>
    </location>
</feature>
<evidence type="ECO:0000259" key="1">
    <source>
        <dbReference type="PROSITE" id="PS50995"/>
    </source>
</evidence>
<dbReference type="InterPro" id="IPR000835">
    <property type="entry name" value="HTH_MarR-typ"/>
</dbReference>
<dbReference type="GO" id="GO:0006950">
    <property type="term" value="P:response to stress"/>
    <property type="evidence" value="ECO:0007669"/>
    <property type="project" value="TreeGrafter"/>
</dbReference>
<dbReference type="InterPro" id="IPR011991">
    <property type="entry name" value="ArsR-like_HTH"/>
</dbReference>
<comment type="caution">
    <text evidence="2">The sequence shown here is derived from an EMBL/GenBank/DDBJ whole genome shotgun (WGS) entry which is preliminary data.</text>
</comment>
<dbReference type="InterPro" id="IPR036388">
    <property type="entry name" value="WH-like_DNA-bd_sf"/>
</dbReference>
<reference evidence="2 3" key="1">
    <citation type="submission" date="2021-01" db="EMBL/GenBank/DDBJ databases">
        <title>Whole genome shotgun sequence of Catellatospora bangladeshensis NBRC 107357.</title>
        <authorList>
            <person name="Komaki H."/>
            <person name="Tamura T."/>
        </authorList>
    </citation>
    <scope>NUCLEOTIDE SEQUENCE [LARGE SCALE GENOMIC DNA]</scope>
    <source>
        <strain evidence="2 3">NBRC 107357</strain>
    </source>
</reference>